<feature type="region of interest" description="Disordered" evidence="1">
    <location>
        <begin position="17"/>
        <end position="54"/>
    </location>
</feature>
<evidence type="ECO:0000313" key="3">
    <source>
        <dbReference type="Proteomes" id="UP001164286"/>
    </source>
</evidence>
<dbReference type="RefSeq" id="XP_052945184.1">
    <property type="nucleotide sequence ID" value="XM_053092766.1"/>
</dbReference>
<organism evidence="2 3">
    <name type="scientific">Dioszegia hungarica</name>
    <dbReference type="NCBI Taxonomy" id="4972"/>
    <lineage>
        <taxon>Eukaryota</taxon>
        <taxon>Fungi</taxon>
        <taxon>Dikarya</taxon>
        <taxon>Basidiomycota</taxon>
        <taxon>Agaricomycotina</taxon>
        <taxon>Tremellomycetes</taxon>
        <taxon>Tremellales</taxon>
        <taxon>Bulleribasidiaceae</taxon>
        <taxon>Dioszegia</taxon>
    </lineage>
</organism>
<reference evidence="2" key="1">
    <citation type="journal article" date="2022" name="G3 (Bethesda)">
        <title>High quality genome of the basidiomycete yeast Dioszegia hungarica PDD-24b-2 isolated from cloud water.</title>
        <authorList>
            <person name="Jarrige D."/>
            <person name="Haridas S."/>
            <person name="Bleykasten-Grosshans C."/>
            <person name="Joly M."/>
            <person name="Nadalig T."/>
            <person name="Sancelme M."/>
            <person name="Vuilleumier S."/>
            <person name="Grigoriev I.V."/>
            <person name="Amato P."/>
            <person name="Bringel F."/>
        </authorList>
    </citation>
    <scope>NUCLEOTIDE SEQUENCE</scope>
    <source>
        <strain evidence="2">PDD-24b-2</strain>
    </source>
</reference>
<evidence type="ECO:0000256" key="1">
    <source>
        <dbReference type="SAM" id="MobiDB-lite"/>
    </source>
</evidence>
<dbReference type="GeneID" id="77731971"/>
<protein>
    <submittedName>
        <fullName evidence="2">Uncharacterized protein</fullName>
    </submittedName>
</protein>
<dbReference type="AlphaFoldDB" id="A0AA38H7J3"/>
<sequence>MDIAAVEDIQSLCPLELDDEGEGLPAYEESVSSGLSSFGAEDREGDASPRSNKYSSQGAIHQILAIIYLLTRYCSTGLSAPSRPPFPPTRERLRPHPFSFPQIRQLAPDPKDRAHADRTRPDDFGSAYAQQSRTTITCALSLYGGALVLFGTADGLRVANVSEEVPVRVVWTGLAVWDIRVLRCVEDGDKTPRGSVAVLCGGQEDPARPGRPKGKSGEVEVRVWRLGSLASLAKWTAGREMGWKGLDMAEGAKDKGKAKGKERSFFSPFRKASSSAAVPAGNVLDDPTIPLAKAWSADWIRLDARTTGKPADVLAFSLRQQGETVYIAIATTTHILLHVGVVVPSGVSFRSTRKFYLPFAPAAIGLLEVLTPNGEPSLGIWISFSTGGMSMASVIRNSDSAVLDFSPPSGQGAGRGGSTAAAGSAWTEMQNVWTNGREVYAFHRGGETIVYPAPLRLPIAVPPIIHTTWPRTPLSSLIVPDGNDLLLITTSKEGEICTQRARANGEAYTLDLQDGTQIGEGRLLPLAWGYIRDGVYASVREMKDWRICAIEKV</sequence>
<feature type="compositionally biased region" description="Basic and acidic residues" evidence="1">
    <location>
        <begin position="109"/>
        <end position="123"/>
    </location>
</feature>
<accession>A0AA38H7J3</accession>
<dbReference type="Proteomes" id="UP001164286">
    <property type="component" value="Unassembled WGS sequence"/>
</dbReference>
<gene>
    <name evidence="2" type="ORF">MKK02DRAFT_44095</name>
</gene>
<feature type="region of interest" description="Disordered" evidence="1">
    <location>
        <begin position="99"/>
        <end position="127"/>
    </location>
</feature>
<comment type="caution">
    <text evidence="2">The sequence shown here is derived from an EMBL/GenBank/DDBJ whole genome shotgun (WGS) entry which is preliminary data.</text>
</comment>
<name>A0AA38H7J3_9TREE</name>
<evidence type="ECO:0000313" key="2">
    <source>
        <dbReference type="EMBL" id="KAI9635407.1"/>
    </source>
</evidence>
<proteinExistence type="predicted"/>
<dbReference type="EMBL" id="JAKWFO010000005">
    <property type="protein sequence ID" value="KAI9635407.1"/>
    <property type="molecule type" value="Genomic_DNA"/>
</dbReference>
<keyword evidence="3" id="KW-1185">Reference proteome</keyword>